<evidence type="ECO:0000313" key="9">
    <source>
        <dbReference type="Proteomes" id="UP000319732"/>
    </source>
</evidence>
<dbReference type="Pfam" id="PF00205">
    <property type="entry name" value="TPP_enzyme_M"/>
    <property type="match status" value="1"/>
</dbReference>
<dbReference type="Pfam" id="PF02775">
    <property type="entry name" value="TPP_enzyme_C"/>
    <property type="match status" value="1"/>
</dbReference>
<dbReference type="GO" id="GO:0030976">
    <property type="term" value="F:thiamine pyrophosphate binding"/>
    <property type="evidence" value="ECO:0007669"/>
    <property type="project" value="InterPro"/>
</dbReference>
<feature type="domain" description="Thiamine pyrophosphate enzyme central" evidence="5">
    <location>
        <begin position="191"/>
        <end position="322"/>
    </location>
</feature>
<dbReference type="NCBIfam" id="NF005712">
    <property type="entry name" value="PRK07524.1"/>
    <property type="match status" value="1"/>
</dbReference>
<dbReference type="Pfam" id="PF02776">
    <property type="entry name" value="TPP_enzyme_N"/>
    <property type="match status" value="1"/>
</dbReference>
<accession>A0A545TM39</accession>
<dbReference type="PANTHER" id="PTHR18968">
    <property type="entry name" value="THIAMINE PYROPHOSPHATE ENZYMES"/>
    <property type="match status" value="1"/>
</dbReference>
<dbReference type="SUPFAM" id="SSF52467">
    <property type="entry name" value="DHS-like NAD/FAD-binding domain"/>
    <property type="match status" value="1"/>
</dbReference>
<dbReference type="RefSeq" id="WP_142904991.1">
    <property type="nucleotide sequence ID" value="NZ_ML660094.1"/>
</dbReference>
<evidence type="ECO:0000313" key="8">
    <source>
        <dbReference type="EMBL" id="TQV78211.1"/>
    </source>
</evidence>
<evidence type="ECO:0000256" key="4">
    <source>
        <dbReference type="RuleBase" id="RU362132"/>
    </source>
</evidence>
<dbReference type="PANTHER" id="PTHR18968:SF13">
    <property type="entry name" value="ACETOLACTATE SYNTHASE CATALYTIC SUBUNIT, MITOCHONDRIAL"/>
    <property type="match status" value="1"/>
</dbReference>
<comment type="cofactor">
    <cofactor evidence="1">
        <name>thiamine diphosphate</name>
        <dbReference type="ChEBI" id="CHEBI:58937"/>
    </cofactor>
</comment>
<evidence type="ECO:0000256" key="3">
    <source>
        <dbReference type="ARBA" id="ARBA00023052"/>
    </source>
</evidence>
<sequence length="539" mass="57070">MQTCGEQLVKLLQDYGIDTIFGIPGVHTVELYRGLEQTDIRHITPRHEQGAGFMADGYARATGRVAACFIITGPGMTNIATAMGQAYADSIPMLVISSTNRIRELGAAEGRLHELKNQRELVQGVAASSHTLLHPGDLSRVMARAFTLFASARPRPVHIEIPIDIIAGPGAVLPPRPVATGFKPGPCPAAIKKAATLLAAAERPVILFGGGAAGAGAAARRLVEHLDAPFTLTSNAKGLLPPGHPLSLGSNQSLGPVRELIGGADLVLAVGTELGETDYDFFFDGGFKIDGKLIRVDIDSEQLSKNFLADVAIPADANLFLTGVCAALEIDATDSQPQSPAALQVAAVRGELQALKDRAHLAHDRLFGVIQQTLPNAIVVGDSTQPVYSGQLSFEARQTRSWFHSATGFGTLGYGLPAAIGAQLGQPHCPVVALVGDGGAQFSLGELACAVENHLPVILLLWNNRGYREIKQYMQHNAIPTIGVDIHTPDFAQLARGFGAATDKAYSYEHLAELLGQAAARKGPTLVEIDESDVLDNWQ</sequence>
<feature type="domain" description="Thiamine pyrophosphate enzyme N-terminal TPP-binding" evidence="7">
    <location>
        <begin position="3"/>
        <end position="115"/>
    </location>
</feature>
<dbReference type="GO" id="GO:0050660">
    <property type="term" value="F:flavin adenine dinucleotide binding"/>
    <property type="evidence" value="ECO:0007669"/>
    <property type="project" value="TreeGrafter"/>
</dbReference>
<dbReference type="InterPro" id="IPR000399">
    <property type="entry name" value="TPP-bd_CS"/>
</dbReference>
<keyword evidence="3 4" id="KW-0786">Thiamine pyrophosphate</keyword>
<name>A0A545TM39_9GAMM</name>
<dbReference type="Proteomes" id="UP000319732">
    <property type="component" value="Unassembled WGS sequence"/>
</dbReference>
<dbReference type="InterPro" id="IPR029035">
    <property type="entry name" value="DHS-like_NAD/FAD-binding_dom"/>
</dbReference>
<dbReference type="GO" id="GO:0005948">
    <property type="term" value="C:acetolactate synthase complex"/>
    <property type="evidence" value="ECO:0007669"/>
    <property type="project" value="TreeGrafter"/>
</dbReference>
<organism evidence="8 9">
    <name type="scientific">Exilibacterium tricleocarpae</name>
    <dbReference type="NCBI Taxonomy" id="2591008"/>
    <lineage>
        <taxon>Bacteria</taxon>
        <taxon>Pseudomonadati</taxon>
        <taxon>Pseudomonadota</taxon>
        <taxon>Gammaproteobacteria</taxon>
        <taxon>Cellvibrionales</taxon>
        <taxon>Cellvibrionaceae</taxon>
        <taxon>Exilibacterium</taxon>
    </lineage>
</organism>
<comment type="caution">
    <text evidence="8">The sequence shown here is derived from an EMBL/GenBank/DDBJ whole genome shotgun (WGS) entry which is preliminary data.</text>
</comment>
<proteinExistence type="inferred from homology"/>
<gene>
    <name evidence="8" type="ORF">FKG94_14160</name>
</gene>
<dbReference type="Gene3D" id="3.40.50.970">
    <property type="match status" value="2"/>
</dbReference>
<dbReference type="InterPro" id="IPR012000">
    <property type="entry name" value="Thiamin_PyroP_enz_cen_dom"/>
</dbReference>
<dbReference type="CDD" id="cd07035">
    <property type="entry name" value="TPP_PYR_POX_like"/>
    <property type="match status" value="1"/>
</dbReference>
<dbReference type="InterPro" id="IPR045229">
    <property type="entry name" value="TPP_enz"/>
</dbReference>
<dbReference type="EMBL" id="VHSG01000013">
    <property type="protein sequence ID" value="TQV78211.1"/>
    <property type="molecule type" value="Genomic_DNA"/>
</dbReference>
<evidence type="ECO:0000259" key="5">
    <source>
        <dbReference type="Pfam" id="PF00205"/>
    </source>
</evidence>
<dbReference type="InterPro" id="IPR029061">
    <property type="entry name" value="THDP-binding"/>
</dbReference>
<evidence type="ECO:0000259" key="6">
    <source>
        <dbReference type="Pfam" id="PF02775"/>
    </source>
</evidence>
<comment type="similarity">
    <text evidence="2 4">Belongs to the TPP enzyme family.</text>
</comment>
<dbReference type="InterPro" id="IPR012001">
    <property type="entry name" value="Thiamin_PyroP_enz_TPP-bd_dom"/>
</dbReference>
<evidence type="ECO:0000256" key="1">
    <source>
        <dbReference type="ARBA" id="ARBA00001964"/>
    </source>
</evidence>
<protein>
    <submittedName>
        <fullName evidence="8">5-guanidino-2-oxopentanoate decarboxylase</fullName>
    </submittedName>
</protein>
<evidence type="ECO:0000259" key="7">
    <source>
        <dbReference type="Pfam" id="PF02776"/>
    </source>
</evidence>
<dbReference type="GO" id="GO:0009099">
    <property type="term" value="P:L-valine biosynthetic process"/>
    <property type="evidence" value="ECO:0007669"/>
    <property type="project" value="TreeGrafter"/>
</dbReference>
<reference evidence="8 9" key="1">
    <citation type="submission" date="2019-06" db="EMBL/GenBank/DDBJ databases">
        <title>Whole genome sequence for Cellvibrionaceae sp. R142.</title>
        <authorList>
            <person name="Wang G."/>
        </authorList>
    </citation>
    <scope>NUCLEOTIDE SEQUENCE [LARGE SCALE GENOMIC DNA]</scope>
    <source>
        <strain evidence="8 9">R142</strain>
    </source>
</reference>
<dbReference type="SUPFAM" id="SSF52518">
    <property type="entry name" value="Thiamin diphosphate-binding fold (THDP-binding)"/>
    <property type="match status" value="2"/>
</dbReference>
<dbReference type="InterPro" id="IPR011766">
    <property type="entry name" value="TPP_enzyme_TPP-bd"/>
</dbReference>
<dbReference type="GO" id="GO:0009097">
    <property type="term" value="P:isoleucine biosynthetic process"/>
    <property type="evidence" value="ECO:0007669"/>
    <property type="project" value="TreeGrafter"/>
</dbReference>
<keyword evidence="9" id="KW-1185">Reference proteome</keyword>
<dbReference type="AlphaFoldDB" id="A0A545TM39"/>
<dbReference type="PROSITE" id="PS00187">
    <property type="entry name" value="TPP_ENZYMES"/>
    <property type="match status" value="1"/>
</dbReference>
<feature type="domain" description="Thiamine pyrophosphate enzyme TPP-binding" evidence="6">
    <location>
        <begin position="392"/>
        <end position="529"/>
    </location>
</feature>
<dbReference type="GO" id="GO:0003984">
    <property type="term" value="F:acetolactate synthase activity"/>
    <property type="evidence" value="ECO:0007669"/>
    <property type="project" value="TreeGrafter"/>
</dbReference>
<dbReference type="GO" id="GO:0000287">
    <property type="term" value="F:magnesium ion binding"/>
    <property type="evidence" value="ECO:0007669"/>
    <property type="project" value="InterPro"/>
</dbReference>
<dbReference type="Gene3D" id="3.40.50.1220">
    <property type="entry name" value="TPP-binding domain"/>
    <property type="match status" value="1"/>
</dbReference>
<dbReference type="OrthoDB" id="9785953at2"/>
<evidence type="ECO:0000256" key="2">
    <source>
        <dbReference type="ARBA" id="ARBA00007812"/>
    </source>
</evidence>
<dbReference type="CDD" id="cd00568">
    <property type="entry name" value="TPP_enzymes"/>
    <property type="match status" value="1"/>
</dbReference>